<dbReference type="Pfam" id="PF01070">
    <property type="entry name" value="FMN_dh"/>
    <property type="match status" value="1"/>
</dbReference>
<name>A0A6A6XC47_9PLEO</name>
<keyword evidence="2 6" id="KW-0349">Heme</keyword>
<dbReference type="InterPro" id="IPR001199">
    <property type="entry name" value="Cyt_B5-like_heme/steroid-bd"/>
</dbReference>
<dbReference type="PROSITE" id="PS51349">
    <property type="entry name" value="FMN_HYDROXY_ACID_DH_2"/>
    <property type="match status" value="1"/>
</dbReference>
<dbReference type="InterPro" id="IPR036400">
    <property type="entry name" value="Cyt_B5-like_heme/steroid_sf"/>
</dbReference>
<dbReference type="Proteomes" id="UP000799757">
    <property type="component" value="Unassembled WGS sequence"/>
</dbReference>
<dbReference type="Gene3D" id="3.10.120.10">
    <property type="entry name" value="Cytochrome b5-like heme/steroid binding domain"/>
    <property type="match status" value="1"/>
</dbReference>
<dbReference type="PANTHER" id="PTHR10578">
    <property type="entry name" value="S -2-HYDROXY-ACID OXIDASE-RELATED"/>
    <property type="match status" value="1"/>
</dbReference>
<dbReference type="EMBL" id="MU001921">
    <property type="protein sequence ID" value="KAF2793593.1"/>
    <property type="molecule type" value="Genomic_DNA"/>
</dbReference>
<dbReference type="GO" id="GO:0016491">
    <property type="term" value="F:oxidoreductase activity"/>
    <property type="evidence" value="ECO:0007669"/>
    <property type="project" value="UniProtKB-KW"/>
</dbReference>
<keyword evidence="3 6" id="KW-0479">Metal-binding</keyword>
<keyword evidence="5 6" id="KW-0408">Iron</keyword>
<proteinExistence type="inferred from homology"/>
<feature type="region of interest" description="Disordered" evidence="7">
    <location>
        <begin position="81"/>
        <end position="101"/>
    </location>
</feature>
<dbReference type="GO" id="GO:0020037">
    <property type="term" value="F:heme binding"/>
    <property type="evidence" value="ECO:0007669"/>
    <property type="project" value="UniProtKB-UniRule"/>
</dbReference>
<feature type="domain" description="FMN hydroxy acid dehydrogenase" evidence="9">
    <location>
        <begin position="107"/>
        <end position="465"/>
    </location>
</feature>
<dbReference type="InterPro" id="IPR000262">
    <property type="entry name" value="FMN-dep_DH"/>
</dbReference>
<dbReference type="SUPFAM" id="SSF51395">
    <property type="entry name" value="FMN-linked oxidoreductases"/>
    <property type="match status" value="1"/>
</dbReference>
<comment type="cofactor">
    <cofactor evidence="1">
        <name>FMN</name>
        <dbReference type="ChEBI" id="CHEBI:58210"/>
    </cofactor>
</comment>
<evidence type="ECO:0000256" key="6">
    <source>
        <dbReference type="RuleBase" id="RU362121"/>
    </source>
</evidence>
<keyword evidence="11" id="KW-1185">Reference proteome</keyword>
<dbReference type="PRINTS" id="PR00363">
    <property type="entry name" value="CYTOCHROMEB5"/>
</dbReference>
<evidence type="ECO:0000256" key="4">
    <source>
        <dbReference type="ARBA" id="ARBA00023002"/>
    </source>
</evidence>
<feature type="domain" description="Cytochrome b5 heme-binding" evidence="8">
    <location>
        <begin position="7"/>
        <end position="84"/>
    </location>
</feature>
<evidence type="ECO:0000259" key="8">
    <source>
        <dbReference type="PROSITE" id="PS50255"/>
    </source>
</evidence>
<evidence type="ECO:0000256" key="3">
    <source>
        <dbReference type="ARBA" id="ARBA00022723"/>
    </source>
</evidence>
<protein>
    <recommendedName>
        <fullName evidence="12">L-lactate dehydrogenase</fullName>
    </recommendedName>
</protein>
<evidence type="ECO:0008006" key="12">
    <source>
        <dbReference type="Google" id="ProtNLM"/>
    </source>
</evidence>
<dbReference type="PANTHER" id="PTHR10578:SF104">
    <property type="entry name" value="CYTOCHROME B2, MITOCHONDRIAL-RELATED"/>
    <property type="match status" value="1"/>
</dbReference>
<dbReference type="Pfam" id="PF00173">
    <property type="entry name" value="Cyt-b5"/>
    <property type="match status" value="1"/>
</dbReference>
<comment type="similarity">
    <text evidence="6">Belongs to the cytochrome b5 family.</text>
</comment>
<evidence type="ECO:0000313" key="10">
    <source>
        <dbReference type="EMBL" id="KAF2793593.1"/>
    </source>
</evidence>
<dbReference type="GO" id="GO:0046872">
    <property type="term" value="F:metal ion binding"/>
    <property type="evidence" value="ECO:0007669"/>
    <property type="project" value="UniProtKB-UniRule"/>
</dbReference>
<evidence type="ECO:0000256" key="7">
    <source>
        <dbReference type="SAM" id="MobiDB-lite"/>
    </source>
</evidence>
<dbReference type="PROSITE" id="PS00557">
    <property type="entry name" value="FMN_HYDROXY_ACID_DH_1"/>
    <property type="match status" value="1"/>
</dbReference>
<sequence>MSTNDQRNTVTRWETSRHNSKDSCWIILYGFVYDVTEFLDTHPGGKQIILKHAGYDATEAFEPFHSGDTLDKYLKPSQRLGPATGLESRRPQSVSTKGLQDLNGGKPSLRSIINIPDFETAASAALSPRAFAFFKAGADAEVTSNWNRISWQAIRFRPRILKPIKRVDISTTLLETRFSAPFFISPAGGGKLANGSGEILMTKAAAKHGILHFVCNNAGCTQQEMADARGPGQVLFWQIYAMKDLAVTEREIKQAIASGYKGFALTVDAIRVGKRERDMRLSIAASESDSDDQDEEDSGLSGGISVSRPAVYSEFDWITAVKWLREITDLPIAIKGVQCWEDAALCMHHGVHPWLSNHGGRQLEGAPSAVETLLEIRQNCPAVFDKCEVIVDGGITRGTDIVKALALGAKGVGLGRAFLYALVFGEVGVSRAIRILQLEVETAMALLGVSSISELRPSHVDVSGLPYAAAVVRARL</sequence>
<evidence type="ECO:0000256" key="2">
    <source>
        <dbReference type="ARBA" id="ARBA00022617"/>
    </source>
</evidence>
<dbReference type="InterPro" id="IPR008259">
    <property type="entry name" value="FMN_hydac_DH_AS"/>
</dbReference>
<dbReference type="InterPro" id="IPR037396">
    <property type="entry name" value="FMN_HAD"/>
</dbReference>
<evidence type="ECO:0000256" key="5">
    <source>
        <dbReference type="ARBA" id="ARBA00023004"/>
    </source>
</evidence>
<dbReference type="AlphaFoldDB" id="A0A6A6XC47"/>
<dbReference type="InterPro" id="IPR013785">
    <property type="entry name" value="Aldolase_TIM"/>
</dbReference>
<reference evidence="10" key="1">
    <citation type="journal article" date="2020" name="Stud. Mycol.">
        <title>101 Dothideomycetes genomes: a test case for predicting lifestyles and emergence of pathogens.</title>
        <authorList>
            <person name="Haridas S."/>
            <person name="Albert R."/>
            <person name="Binder M."/>
            <person name="Bloem J."/>
            <person name="Labutti K."/>
            <person name="Salamov A."/>
            <person name="Andreopoulos B."/>
            <person name="Baker S."/>
            <person name="Barry K."/>
            <person name="Bills G."/>
            <person name="Bluhm B."/>
            <person name="Cannon C."/>
            <person name="Castanera R."/>
            <person name="Culley D."/>
            <person name="Daum C."/>
            <person name="Ezra D."/>
            <person name="Gonzalez J."/>
            <person name="Henrissat B."/>
            <person name="Kuo A."/>
            <person name="Liang C."/>
            <person name="Lipzen A."/>
            <person name="Lutzoni F."/>
            <person name="Magnuson J."/>
            <person name="Mondo S."/>
            <person name="Nolan M."/>
            <person name="Ohm R."/>
            <person name="Pangilinan J."/>
            <person name="Park H.-J."/>
            <person name="Ramirez L."/>
            <person name="Alfaro M."/>
            <person name="Sun H."/>
            <person name="Tritt A."/>
            <person name="Yoshinaga Y."/>
            <person name="Zwiers L.-H."/>
            <person name="Turgeon B."/>
            <person name="Goodwin S."/>
            <person name="Spatafora J."/>
            <person name="Crous P."/>
            <person name="Grigoriev I."/>
        </authorList>
    </citation>
    <scope>NUCLEOTIDE SEQUENCE</scope>
    <source>
        <strain evidence="10">CBS 109.77</strain>
    </source>
</reference>
<evidence type="ECO:0000259" key="9">
    <source>
        <dbReference type="PROSITE" id="PS51349"/>
    </source>
</evidence>
<dbReference type="PROSITE" id="PS00191">
    <property type="entry name" value="CYTOCHROME_B5_1"/>
    <property type="match status" value="1"/>
</dbReference>
<dbReference type="PROSITE" id="PS50255">
    <property type="entry name" value="CYTOCHROME_B5_2"/>
    <property type="match status" value="1"/>
</dbReference>
<dbReference type="InterPro" id="IPR018506">
    <property type="entry name" value="Cyt_B5_heme-BS"/>
</dbReference>
<evidence type="ECO:0000256" key="1">
    <source>
        <dbReference type="ARBA" id="ARBA00001917"/>
    </source>
</evidence>
<evidence type="ECO:0000313" key="11">
    <source>
        <dbReference type="Proteomes" id="UP000799757"/>
    </source>
</evidence>
<accession>A0A6A6XC47</accession>
<dbReference type="OrthoDB" id="1925334at2759"/>
<dbReference type="SMART" id="SM01117">
    <property type="entry name" value="Cyt-b5"/>
    <property type="match status" value="1"/>
</dbReference>
<keyword evidence="4" id="KW-0560">Oxidoreductase</keyword>
<dbReference type="SUPFAM" id="SSF55856">
    <property type="entry name" value="Cytochrome b5-like heme/steroid binding domain"/>
    <property type="match status" value="1"/>
</dbReference>
<dbReference type="Gene3D" id="3.20.20.70">
    <property type="entry name" value="Aldolase class I"/>
    <property type="match status" value="1"/>
</dbReference>
<gene>
    <name evidence="10" type="ORF">K505DRAFT_337656</name>
</gene>
<organism evidence="10 11">
    <name type="scientific">Melanomma pulvis-pyrius CBS 109.77</name>
    <dbReference type="NCBI Taxonomy" id="1314802"/>
    <lineage>
        <taxon>Eukaryota</taxon>
        <taxon>Fungi</taxon>
        <taxon>Dikarya</taxon>
        <taxon>Ascomycota</taxon>
        <taxon>Pezizomycotina</taxon>
        <taxon>Dothideomycetes</taxon>
        <taxon>Pleosporomycetidae</taxon>
        <taxon>Pleosporales</taxon>
        <taxon>Melanommataceae</taxon>
        <taxon>Melanomma</taxon>
    </lineage>
</organism>